<feature type="region of interest" description="Disordered" evidence="1">
    <location>
        <begin position="1"/>
        <end position="30"/>
    </location>
</feature>
<evidence type="ECO:0000256" key="1">
    <source>
        <dbReference type="SAM" id="MobiDB-lite"/>
    </source>
</evidence>
<evidence type="ECO:0000313" key="2">
    <source>
        <dbReference type="EMBL" id="PSR72384.1"/>
    </source>
</evidence>
<evidence type="ECO:0000313" key="3">
    <source>
        <dbReference type="Proteomes" id="UP000186601"/>
    </source>
</evidence>
<gene>
    <name evidence="2" type="ORF">PHLCEN_2v11727</name>
</gene>
<protein>
    <submittedName>
        <fullName evidence="2">Uncharacterized protein</fullName>
    </submittedName>
</protein>
<dbReference type="AlphaFoldDB" id="A0A2R6NJ50"/>
<reference evidence="2 3" key="1">
    <citation type="submission" date="2018-02" db="EMBL/GenBank/DDBJ databases">
        <title>Genome sequence of the basidiomycete white-rot fungus Phlebia centrifuga.</title>
        <authorList>
            <person name="Granchi Z."/>
            <person name="Peng M."/>
            <person name="de Vries R.P."/>
            <person name="Hilden K."/>
            <person name="Makela M.R."/>
            <person name="Grigoriev I."/>
            <person name="Riley R."/>
        </authorList>
    </citation>
    <scope>NUCLEOTIDE SEQUENCE [LARGE SCALE GENOMIC DNA]</scope>
    <source>
        <strain evidence="2 3">FBCC195</strain>
    </source>
</reference>
<organism evidence="2 3">
    <name type="scientific">Hermanssonia centrifuga</name>
    <dbReference type="NCBI Taxonomy" id="98765"/>
    <lineage>
        <taxon>Eukaryota</taxon>
        <taxon>Fungi</taxon>
        <taxon>Dikarya</taxon>
        <taxon>Basidiomycota</taxon>
        <taxon>Agaricomycotina</taxon>
        <taxon>Agaricomycetes</taxon>
        <taxon>Polyporales</taxon>
        <taxon>Meruliaceae</taxon>
        <taxon>Hermanssonia</taxon>
    </lineage>
</organism>
<sequence>MIFPLASPSTSSFNTDSPILPLEEGESPTVSAGCNHGHLDSGREYAPSNAYTFGLSAPAAPDASSAISIPTSFQSAFGSETMSRVESITADWAVQTVHRQSSLASSRSLSSLPVGRDSIRHEDHLSNMREWLRPNPVPSPTFMPLHLSRPAPDPPVLTGALSNSKGGGKSSRFLSLDKLKGFSSRIKALVKGKQGANRIGGTIAVATSISVTAEEYSSVRRLERLDSQAINN</sequence>
<proteinExistence type="predicted"/>
<dbReference type="EMBL" id="MLYV02001192">
    <property type="protein sequence ID" value="PSR72384.1"/>
    <property type="molecule type" value="Genomic_DNA"/>
</dbReference>
<accession>A0A2R6NJ50</accession>
<feature type="compositionally biased region" description="Polar residues" evidence="1">
    <location>
        <begin position="7"/>
        <end position="17"/>
    </location>
</feature>
<comment type="caution">
    <text evidence="2">The sequence shown here is derived from an EMBL/GenBank/DDBJ whole genome shotgun (WGS) entry which is preliminary data.</text>
</comment>
<name>A0A2R6NJ50_9APHY</name>
<keyword evidence="3" id="KW-1185">Reference proteome</keyword>
<dbReference type="Proteomes" id="UP000186601">
    <property type="component" value="Unassembled WGS sequence"/>
</dbReference>